<name>A0ABC9TRX0_CLOSY</name>
<evidence type="ECO:0000259" key="1">
    <source>
        <dbReference type="PROSITE" id="PS50885"/>
    </source>
</evidence>
<dbReference type="InterPro" id="IPR003660">
    <property type="entry name" value="HAMP_dom"/>
</dbReference>
<dbReference type="RefSeq" id="WP_021641553.1">
    <property type="nucleotide sequence ID" value="NZ_KE992859.1"/>
</dbReference>
<evidence type="ECO:0000313" key="3">
    <source>
        <dbReference type="EMBL" id="ERI74092.1"/>
    </source>
</evidence>
<accession>A0ABC9TRX0</accession>
<dbReference type="Proteomes" id="UP000016491">
    <property type="component" value="Unassembled WGS sequence"/>
</dbReference>
<dbReference type="EMBL" id="AWSU01000344">
    <property type="protein sequence ID" value="ERI74092.1"/>
    <property type="molecule type" value="Genomic_DNA"/>
</dbReference>
<feature type="domain" description="HAMP" evidence="1">
    <location>
        <begin position="78"/>
        <end position="125"/>
    </location>
</feature>
<dbReference type="NCBIfam" id="TIGR00254">
    <property type="entry name" value="GGDEF"/>
    <property type="match status" value="1"/>
</dbReference>
<dbReference type="CDD" id="cd06225">
    <property type="entry name" value="HAMP"/>
    <property type="match status" value="1"/>
</dbReference>
<dbReference type="Pfam" id="PF00990">
    <property type="entry name" value="GGDEF"/>
    <property type="match status" value="1"/>
</dbReference>
<evidence type="ECO:0000259" key="2">
    <source>
        <dbReference type="PROSITE" id="PS50887"/>
    </source>
</evidence>
<dbReference type="SMART" id="SM00267">
    <property type="entry name" value="GGDEF"/>
    <property type="match status" value="1"/>
</dbReference>
<dbReference type="PANTHER" id="PTHR45138">
    <property type="entry name" value="REGULATORY COMPONENTS OF SENSORY TRANSDUCTION SYSTEM"/>
    <property type="match status" value="1"/>
</dbReference>
<dbReference type="SUPFAM" id="SSF55073">
    <property type="entry name" value="Nucleotide cyclase"/>
    <property type="match status" value="1"/>
</dbReference>
<dbReference type="CDD" id="cd01949">
    <property type="entry name" value="GGDEF"/>
    <property type="match status" value="1"/>
</dbReference>
<dbReference type="Gene3D" id="3.30.70.270">
    <property type="match status" value="1"/>
</dbReference>
<dbReference type="PROSITE" id="PS50885">
    <property type="entry name" value="HAMP"/>
    <property type="match status" value="1"/>
</dbReference>
<feature type="domain" description="GGDEF" evidence="2">
    <location>
        <begin position="278"/>
        <end position="406"/>
    </location>
</feature>
<reference evidence="3 4" key="1">
    <citation type="submission" date="2013-07" db="EMBL/GenBank/DDBJ databases">
        <authorList>
            <person name="Weinstock G."/>
            <person name="Sodergren E."/>
            <person name="Wylie T."/>
            <person name="Fulton L."/>
            <person name="Fulton R."/>
            <person name="Fronick C."/>
            <person name="O'Laughlin M."/>
            <person name="Godfrey J."/>
            <person name="Miner T."/>
            <person name="Herter B."/>
            <person name="Appelbaum E."/>
            <person name="Cordes M."/>
            <person name="Lek S."/>
            <person name="Wollam A."/>
            <person name="Pepin K.H."/>
            <person name="Palsikar V.B."/>
            <person name="Mitreva M."/>
            <person name="Wilson R.K."/>
        </authorList>
    </citation>
    <scope>NUCLEOTIDE SEQUENCE [LARGE SCALE GENOMIC DNA]</scope>
    <source>
        <strain evidence="3 4">ATCC 14940</strain>
    </source>
</reference>
<dbReference type="InterPro" id="IPR050469">
    <property type="entry name" value="Diguanylate_Cyclase"/>
</dbReference>
<evidence type="ECO:0000313" key="4">
    <source>
        <dbReference type="Proteomes" id="UP000016491"/>
    </source>
</evidence>
<dbReference type="InterPro" id="IPR000160">
    <property type="entry name" value="GGDEF_dom"/>
</dbReference>
<dbReference type="PANTHER" id="PTHR45138:SF9">
    <property type="entry name" value="DIGUANYLATE CYCLASE DGCM-RELATED"/>
    <property type="match status" value="1"/>
</dbReference>
<dbReference type="AlphaFoldDB" id="A0ABC9TRX0"/>
<comment type="caution">
    <text evidence="3">The sequence shown here is derived from an EMBL/GenBank/DDBJ whole genome shotgun (WGS) entry which is preliminary data.</text>
</comment>
<dbReference type="InterPro" id="IPR029787">
    <property type="entry name" value="Nucleotide_cyclase"/>
</dbReference>
<sequence length="406" mass="46642">MNKEDINLLVEQVRQIILNKPIKEELKSESEELAELQEAVLYLSGLLSESNEFLRHLQAGELDVKPPGRHNFMAANLKELHSALKHLTWQANQIANGDYSQKVDFLGDFSASFNSMIHQLAEREAKLKHQSVELSDMVELIKSIMDGLKDWIVVIDSESKEVIYTNQSANQLFYDMEIEKYTCGNKCELIEQLRKQSQDCKVSIFEYTCPRSMKILRVKSFGIKWNNKAACVHYIQDVTDECKYHEQVEEMAYTDELTGLYNRRYCMKQLERQLSQKNEFSFCMIDLDGLKYANDNYGHASGDRYLKTVANEMLKISRTTDIVCRIGGDEFAILFLNCASDIALKKMKQANLSIESLSEGFSMSISYGVLHIEAGMNISPETILMWADKKMYALKNTKKHSKSHGR</sequence>
<gene>
    <name evidence="3" type="ORF">CLOSYM_04350</name>
</gene>
<dbReference type="PROSITE" id="PS50887">
    <property type="entry name" value="GGDEF"/>
    <property type="match status" value="1"/>
</dbReference>
<protein>
    <submittedName>
        <fullName evidence="3">Diguanylate cyclase domain protein</fullName>
    </submittedName>
</protein>
<proteinExistence type="predicted"/>
<dbReference type="InterPro" id="IPR043128">
    <property type="entry name" value="Rev_trsase/Diguanyl_cyclase"/>
</dbReference>
<organism evidence="3 4">
    <name type="scientific">[Clostridium] symbiosum ATCC 14940</name>
    <dbReference type="NCBI Taxonomy" id="411472"/>
    <lineage>
        <taxon>Bacteria</taxon>
        <taxon>Bacillati</taxon>
        <taxon>Bacillota</taxon>
        <taxon>Clostridia</taxon>
        <taxon>Lachnospirales</taxon>
        <taxon>Lachnospiraceae</taxon>
        <taxon>Otoolea</taxon>
    </lineage>
</organism>